<feature type="compositionally biased region" description="Basic and acidic residues" evidence="10">
    <location>
        <begin position="46"/>
        <end position="59"/>
    </location>
</feature>
<reference evidence="13" key="2">
    <citation type="submission" date="2024-10" db="UniProtKB">
        <authorList>
            <consortium name="EnsemblProtists"/>
        </authorList>
    </citation>
    <scope>IDENTIFICATION</scope>
</reference>
<dbReference type="InterPro" id="IPR008269">
    <property type="entry name" value="Lon_proteolytic"/>
</dbReference>
<dbReference type="Gene3D" id="3.40.50.300">
    <property type="entry name" value="P-loop containing nucleotide triphosphate hydrolases"/>
    <property type="match status" value="1"/>
</dbReference>
<dbReference type="EnsemblProtists" id="EOD19294">
    <property type="protein sequence ID" value="EOD19294"/>
    <property type="gene ID" value="EMIHUDRAFT_424835"/>
</dbReference>
<reference evidence="14" key="1">
    <citation type="journal article" date="2013" name="Nature">
        <title>Pan genome of the phytoplankton Emiliania underpins its global distribution.</title>
        <authorList>
            <person name="Read B.A."/>
            <person name="Kegel J."/>
            <person name="Klute M.J."/>
            <person name="Kuo A."/>
            <person name="Lefebvre S.C."/>
            <person name="Maumus F."/>
            <person name="Mayer C."/>
            <person name="Miller J."/>
            <person name="Monier A."/>
            <person name="Salamov A."/>
            <person name="Young J."/>
            <person name="Aguilar M."/>
            <person name="Claverie J.M."/>
            <person name="Frickenhaus S."/>
            <person name="Gonzalez K."/>
            <person name="Herman E.K."/>
            <person name="Lin Y.C."/>
            <person name="Napier J."/>
            <person name="Ogata H."/>
            <person name="Sarno A.F."/>
            <person name="Shmutz J."/>
            <person name="Schroeder D."/>
            <person name="de Vargas C."/>
            <person name="Verret F."/>
            <person name="von Dassow P."/>
            <person name="Valentin K."/>
            <person name="Van de Peer Y."/>
            <person name="Wheeler G."/>
            <person name="Dacks J.B."/>
            <person name="Delwiche C.F."/>
            <person name="Dyhrman S.T."/>
            <person name="Glockner G."/>
            <person name="John U."/>
            <person name="Richards T."/>
            <person name="Worden A.Z."/>
            <person name="Zhang X."/>
            <person name="Grigoriev I.V."/>
            <person name="Allen A.E."/>
            <person name="Bidle K."/>
            <person name="Borodovsky M."/>
            <person name="Bowler C."/>
            <person name="Brownlee C."/>
            <person name="Cock J.M."/>
            <person name="Elias M."/>
            <person name="Gladyshev V.N."/>
            <person name="Groth M."/>
            <person name="Guda C."/>
            <person name="Hadaegh A."/>
            <person name="Iglesias-Rodriguez M.D."/>
            <person name="Jenkins J."/>
            <person name="Jones B.M."/>
            <person name="Lawson T."/>
            <person name="Leese F."/>
            <person name="Lindquist E."/>
            <person name="Lobanov A."/>
            <person name="Lomsadze A."/>
            <person name="Malik S.B."/>
            <person name="Marsh M.E."/>
            <person name="Mackinder L."/>
            <person name="Mock T."/>
            <person name="Mueller-Roeber B."/>
            <person name="Pagarete A."/>
            <person name="Parker M."/>
            <person name="Probert I."/>
            <person name="Quesneville H."/>
            <person name="Raines C."/>
            <person name="Rensing S.A."/>
            <person name="Riano-Pachon D.M."/>
            <person name="Richier S."/>
            <person name="Rokitta S."/>
            <person name="Shiraiwa Y."/>
            <person name="Soanes D.M."/>
            <person name="van der Giezen M."/>
            <person name="Wahlund T.M."/>
            <person name="Williams B."/>
            <person name="Wilson W."/>
            <person name="Wolfe G."/>
            <person name="Wurch L.L."/>
        </authorList>
    </citation>
    <scope>NUCLEOTIDE SEQUENCE</scope>
</reference>
<dbReference type="OMA" id="FRISEMH"/>
<dbReference type="InterPro" id="IPR003959">
    <property type="entry name" value="ATPase_AAA_core"/>
</dbReference>
<comment type="catalytic activity">
    <reaction evidence="6">
        <text>Hydrolysis of proteins in presence of ATP.</text>
        <dbReference type="EC" id="3.4.21.53"/>
    </reaction>
</comment>
<dbReference type="InterPro" id="IPR046336">
    <property type="entry name" value="Lon_prtase_N_sf"/>
</dbReference>
<dbReference type="GO" id="GO:0003697">
    <property type="term" value="F:single-stranded DNA binding"/>
    <property type="evidence" value="ECO:0007669"/>
    <property type="project" value="TreeGrafter"/>
</dbReference>
<dbReference type="RefSeq" id="XP_005771723.1">
    <property type="nucleotide sequence ID" value="XM_005771666.1"/>
</dbReference>
<name>A0A0D3J709_EMIH1</name>
<dbReference type="eggNOG" id="KOG2004">
    <property type="taxonomic scope" value="Eukaryota"/>
</dbReference>
<feature type="region of interest" description="Disordered" evidence="10">
    <location>
        <begin position="791"/>
        <end position="811"/>
    </location>
</feature>
<dbReference type="PaxDb" id="2903-EOD19294"/>
<feature type="compositionally biased region" description="Gly residues" evidence="10">
    <location>
        <begin position="172"/>
        <end position="188"/>
    </location>
</feature>
<protein>
    <recommendedName>
        <fullName evidence="9">Lon protease homolog</fullName>
        <ecNumber evidence="9">3.4.21.-</ecNumber>
    </recommendedName>
</protein>
<dbReference type="GO" id="GO:0004176">
    <property type="term" value="F:ATP-dependent peptidase activity"/>
    <property type="evidence" value="ECO:0007669"/>
    <property type="project" value="UniProtKB-UniRule"/>
</dbReference>
<dbReference type="PROSITE" id="PS51786">
    <property type="entry name" value="LON_PROTEOLYTIC"/>
    <property type="match status" value="1"/>
</dbReference>
<dbReference type="PANTHER" id="PTHR43718:SF2">
    <property type="entry name" value="LON PROTEASE HOMOLOG, MITOCHONDRIAL"/>
    <property type="match status" value="1"/>
</dbReference>
<feature type="region of interest" description="Disordered" evidence="10">
    <location>
        <begin position="34"/>
        <end position="67"/>
    </location>
</feature>
<dbReference type="InterPro" id="IPR004815">
    <property type="entry name" value="Lon_bac/euk-typ"/>
</dbReference>
<dbReference type="SMART" id="SM00464">
    <property type="entry name" value="LON"/>
    <property type="match status" value="1"/>
</dbReference>
<dbReference type="Pfam" id="PF02190">
    <property type="entry name" value="LON_substr_bdg"/>
    <property type="match status" value="1"/>
</dbReference>
<feature type="domain" description="Lon N-terminal" evidence="12">
    <location>
        <begin position="98"/>
        <end position="396"/>
    </location>
</feature>
<dbReference type="InterPro" id="IPR020568">
    <property type="entry name" value="Ribosomal_Su5_D2-typ_SF"/>
</dbReference>
<dbReference type="Proteomes" id="UP000013827">
    <property type="component" value="Unassembled WGS sequence"/>
</dbReference>
<evidence type="ECO:0000256" key="7">
    <source>
        <dbReference type="PROSITE-ProRule" id="PRU01122"/>
    </source>
</evidence>
<dbReference type="SUPFAM" id="SSF52540">
    <property type="entry name" value="P-loop containing nucleoside triphosphate hydrolases"/>
    <property type="match status" value="1"/>
</dbReference>
<dbReference type="InterPro" id="IPR027417">
    <property type="entry name" value="P-loop_NTPase"/>
</dbReference>
<evidence type="ECO:0000256" key="6">
    <source>
        <dbReference type="ARBA" id="ARBA00050665"/>
    </source>
</evidence>
<evidence type="ECO:0000259" key="11">
    <source>
        <dbReference type="PROSITE" id="PS51786"/>
    </source>
</evidence>
<evidence type="ECO:0000256" key="9">
    <source>
        <dbReference type="RuleBase" id="RU000592"/>
    </source>
</evidence>
<dbReference type="EC" id="3.4.21.-" evidence="9"/>
<evidence type="ECO:0000256" key="10">
    <source>
        <dbReference type="SAM" id="MobiDB-lite"/>
    </source>
</evidence>
<evidence type="ECO:0000256" key="3">
    <source>
        <dbReference type="ARBA" id="ARBA00022801"/>
    </source>
</evidence>
<dbReference type="GO" id="GO:0016887">
    <property type="term" value="F:ATP hydrolysis activity"/>
    <property type="evidence" value="ECO:0007669"/>
    <property type="project" value="InterPro"/>
</dbReference>
<dbReference type="HOGENOM" id="CLU_004109_1_1_1"/>
<feature type="active site" evidence="7">
    <location>
        <position position="905"/>
    </location>
</feature>
<dbReference type="InterPro" id="IPR015947">
    <property type="entry name" value="PUA-like_sf"/>
</dbReference>
<dbReference type="Gene3D" id="1.20.58.1480">
    <property type="match status" value="1"/>
</dbReference>
<dbReference type="InterPro" id="IPR054594">
    <property type="entry name" value="Lon_lid"/>
</dbReference>
<dbReference type="GeneID" id="17264839"/>
<dbReference type="PRINTS" id="PR00830">
    <property type="entry name" value="ENDOLAPTASE"/>
</dbReference>
<evidence type="ECO:0000256" key="8">
    <source>
        <dbReference type="RuleBase" id="RU000591"/>
    </source>
</evidence>
<feature type="region of interest" description="Disordered" evidence="10">
    <location>
        <begin position="327"/>
        <end position="354"/>
    </location>
</feature>
<evidence type="ECO:0000256" key="4">
    <source>
        <dbReference type="ARBA" id="ARBA00022825"/>
    </source>
</evidence>
<keyword evidence="1 7" id="KW-0645">Protease</keyword>
<keyword evidence="3 7" id="KW-0378">Hydrolase</keyword>
<evidence type="ECO:0000313" key="14">
    <source>
        <dbReference type="Proteomes" id="UP000013827"/>
    </source>
</evidence>
<dbReference type="InterPro" id="IPR008268">
    <property type="entry name" value="Peptidase_S16_AS"/>
</dbReference>
<keyword evidence="4 7" id="KW-0720">Serine protease</keyword>
<sequence>MSGLLGRASGLLSRQLPRTSLHRVPQPHSALRLLCSSGSSSSDGDGDGKDGDVTAKRGELTSADEPVEATVVVTSEAESSESSLMSIDPSNISALPPVLVFPFPTRPLFPGVYQPAEVTNDALAKALLTVKASQLPYIGVFLPKEGHEEVSGGVGDLDASDDGAEVAEVIAGGTGDGGGGGSGVGGGSEETAVSGAADGALAPPAPLLDVASLHEVGTLAQVTRLTQTPRGVQLLLLGHKRVRLGRPVQTSPVILARVEEAADELDDAAGGGPSLSKAYAMEVMQTIKEILKLNPFFKEQMQMILERRASASSLSLLLTLTTLNTPPLPLPPPSHPPPPPAAELRSGPPSPSLPRKLADFGAALTTADAQELQEVLATLNVTARIEKTLLLLKKELELSRLQSQISKQVEDKISANQRRYMLMEQLKQIKKELGLERDDKDALLQKFADRIKELNVPEEASKVIDEEMAKIGTLESASSEFNVTRNYLDWLTSLPLTSLPWGIHSEENFELSRAEKILAEAPARPPQPAGTTRPPHEHYGLEDVKERILEFIAVGALVGSTQGKIICFVGPPGVGKTSIGKSIARALGREFYRFSVGGLTDVAEIKGHRRTYVGAMPGKLIQCLKATGAANPVVLIDEIDKLGRGYQGDPASALLEVLDPSQNASFMDHYLDTPVDLSKILFLCTANDSGTIPGPLLDRMEVVRLSGYILDEKMQIANQYLIPAAKKQMGLEEGTMQLPDDAIASLIRWYCREAGVRNLQKHVERICRKVALKVVQASQAAEAQAAEAAEEAGATGSAAPEGAAEGAAEGEAPAAADPPVYVIGPEELVDYVGKPKFIDERIYATNPVGVARVDLDGRGGAESSLIAHTYARNFVAAREPSNRLLERTPIALHVPEGATPKDGPSAGVTMVTALVSMARDAAPRTDVAMTGEVTLTGRVLPVGGIKEKVIAARRSGVSHIVMPKANERDFVELPGNLQAGITAHFATTYDDVYAVAFADDLPAPSPAAAGA</sequence>
<dbReference type="AlphaFoldDB" id="A0A0D3J709"/>
<dbReference type="PROSITE" id="PS51787">
    <property type="entry name" value="LON_N"/>
    <property type="match status" value="1"/>
</dbReference>
<feature type="region of interest" description="Disordered" evidence="10">
    <location>
        <begin position="172"/>
        <end position="192"/>
    </location>
</feature>
<dbReference type="SMART" id="SM00382">
    <property type="entry name" value="AAA"/>
    <property type="match status" value="1"/>
</dbReference>
<feature type="active site" evidence="7">
    <location>
        <position position="948"/>
    </location>
</feature>
<dbReference type="CDD" id="cd19500">
    <property type="entry name" value="RecA-like_Lon"/>
    <property type="match status" value="1"/>
</dbReference>
<evidence type="ECO:0000256" key="1">
    <source>
        <dbReference type="ARBA" id="ARBA00022670"/>
    </source>
</evidence>
<dbReference type="PANTHER" id="PTHR43718">
    <property type="entry name" value="LON PROTEASE"/>
    <property type="match status" value="1"/>
</dbReference>
<dbReference type="Gene3D" id="3.30.230.10">
    <property type="match status" value="1"/>
</dbReference>
<dbReference type="InterPro" id="IPR003593">
    <property type="entry name" value="AAA+_ATPase"/>
</dbReference>
<dbReference type="FunFam" id="1.20.5.5270:FF:000001">
    <property type="entry name" value="Lon protease homolog, mitochondrial"/>
    <property type="match status" value="1"/>
</dbReference>
<dbReference type="KEGG" id="ehx:EMIHUDRAFT_424835"/>
<evidence type="ECO:0000256" key="5">
    <source>
        <dbReference type="ARBA" id="ARBA00022840"/>
    </source>
</evidence>
<evidence type="ECO:0000259" key="12">
    <source>
        <dbReference type="PROSITE" id="PS51787"/>
    </source>
</evidence>
<keyword evidence="14" id="KW-1185">Reference proteome</keyword>
<dbReference type="STRING" id="2903.R1EEI4"/>
<dbReference type="Gene3D" id="2.30.130.40">
    <property type="entry name" value="LON domain-like"/>
    <property type="match status" value="1"/>
</dbReference>
<dbReference type="GO" id="GO:0007005">
    <property type="term" value="P:mitochondrion organization"/>
    <property type="evidence" value="ECO:0007669"/>
    <property type="project" value="TreeGrafter"/>
</dbReference>
<dbReference type="InterPro" id="IPR027065">
    <property type="entry name" value="Lon_Prtase"/>
</dbReference>
<dbReference type="InterPro" id="IPR003111">
    <property type="entry name" value="Lon_prtase_N"/>
</dbReference>
<dbReference type="Pfam" id="PF05362">
    <property type="entry name" value="Lon_C"/>
    <property type="match status" value="1"/>
</dbReference>
<keyword evidence="5 8" id="KW-0067">ATP-binding</keyword>
<feature type="domain" description="Lon proteolytic" evidence="11">
    <location>
        <begin position="839"/>
        <end position="999"/>
    </location>
</feature>
<dbReference type="SUPFAM" id="SSF88697">
    <property type="entry name" value="PUA domain-like"/>
    <property type="match status" value="1"/>
</dbReference>
<proteinExistence type="inferred from homology"/>
<organism evidence="13 14">
    <name type="scientific">Emiliania huxleyi (strain CCMP1516)</name>
    <dbReference type="NCBI Taxonomy" id="280463"/>
    <lineage>
        <taxon>Eukaryota</taxon>
        <taxon>Haptista</taxon>
        <taxon>Haptophyta</taxon>
        <taxon>Prymnesiophyceae</taxon>
        <taxon>Isochrysidales</taxon>
        <taxon>Noelaerhabdaceae</taxon>
        <taxon>Emiliania</taxon>
    </lineage>
</organism>
<comment type="similarity">
    <text evidence="7 8">Belongs to the peptidase S16 family.</text>
</comment>
<dbReference type="Pfam" id="PF22667">
    <property type="entry name" value="Lon_lid"/>
    <property type="match status" value="1"/>
</dbReference>
<dbReference type="SUPFAM" id="SSF54211">
    <property type="entry name" value="Ribosomal protein S5 domain 2-like"/>
    <property type="match status" value="1"/>
</dbReference>
<dbReference type="GO" id="GO:0004252">
    <property type="term" value="F:serine-type endopeptidase activity"/>
    <property type="evidence" value="ECO:0007669"/>
    <property type="project" value="UniProtKB-UniRule"/>
</dbReference>
<evidence type="ECO:0000313" key="13">
    <source>
        <dbReference type="EnsemblProtists" id="EOD19294"/>
    </source>
</evidence>
<dbReference type="GO" id="GO:0005759">
    <property type="term" value="C:mitochondrial matrix"/>
    <property type="evidence" value="ECO:0007669"/>
    <property type="project" value="TreeGrafter"/>
</dbReference>
<dbReference type="Gene3D" id="1.20.5.5270">
    <property type="match status" value="1"/>
</dbReference>
<dbReference type="PROSITE" id="PS01046">
    <property type="entry name" value="LON_SER"/>
    <property type="match status" value="1"/>
</dbReference>
<keyword evidence="2 8" id="KW-0547">Nucleotide-binding</keyword>
<evidence type="ECO:0000256" key="2">
    <source>
        <dbReference type="ARBA" id="ARBA00022741"/>
    </source>
</evidence>
<accession>A0A0D3J709</accession>
<dbReference type="InterPro" id="IPR014721">
    <property type="entry name" value="Ribsml_uS5_D2-typ_fold_subgr"/>
</dbReference>
<dbReference type="GO" id="GO:0051131">
    <property type="term" value="P:chaperone-mediated protein complex assembly"/>
    <property type="evidence" value="ECO:0007669"/>
    <property type="project" value="TreeGrafter"/>
</dbReference>
<dbReference type="Pfam" id="PF00004">
    <property type="entry name" value="AAA"/>
    <property type="match status" value="1"/>
</dbReference>
<dbReference type="GO" id="GO:0006515">
    <property type="term" value="P:protein quality control for misfolded or incompletely synthesized proteins"/>
    <property type="evidence" value="ECO:0007669"/>
    <property type="project" value="TreeGrafter"/>
</dbReference>
<dbReference type="NCBIfam" id="TIGR00763">
    <property type="entry name" value="lon"/>
    <property type="match status" value="1"/>
</dbReference>
<dbReference type="GO" id="GO:0005524">
    <property type="term" value="F:ATP binding"/>
    <property type="evidence" value="ECO:0007669"/>
    <property type="project" value="UniProtKB-KW"/>
</dbReference>
<dbReference type="FunFam" id="3.40.50.300:FF:000021">
    <property type="entry name" value="Lon protease homolog"/>
    <property type="match status" value="1"/>
</dbReference>
<feature type="compositionally biased region" description="Pro residues" evidence="10">
    <location>
        <begin position="327"/>
        <end position="341"/>
    </location>
</feature>
<dbReference type="Gene3D" id="1.10.8.60">
    <property type="match status" value="1"/>
</dbReference>